<evidence type="ECO:0000256" key="1">
    <source>
        <dbReference type="SAM" id="SignalP"/>
    </source>
</evidence>
<keyword evidence="1" id="KW-0732">Signal</keyword>
<feature type="chain" id="PRO_5003091472" description="Secreted protein" evidence="1">
    <location>
        <begin position="22"/>
        <end position="194"/>
    </location>
</feature>
<gene>
    <name evidence="2" type="ordered locus">wcw_1083</name>
</gene>
<sequence>MRKILSFFLSIQLLCASQIFAQMTDNSKFYPNPGIVAQRGGSWVGSDHLYNLTSNIDILVEIFKPKNIDIPISEEIIRSKVADIFTKGGITPTAEEVPGEPPLPFFHLLIMIYPIEKGYVAYCEGRLFEKVSLERIKLDDQTVLQGVTWESQNLIVSPSDQIAEQIIKSVNEIAETFVERYRFYDEIRRKIQKN</sequence>
<dbReference type="EMBL" id="CP001928">
    <property type="protein sequence ID" value="ADI38440.1"/>
    <property type="molecule type" value="Genomic_DNA"/>
</dbReference>
<reference evidence="2 3" key="1">
    <citation type="journal article" date="2010" name="PLoS ONE">
        <title>The Waddlia genome: a window into chlamydial biology.</title>
        <authorList>
            <person name="Bertelli C."/>
            <person name="Collyn F."/>
            <person name="Croxatto A."/>
            <person name="Ruckert C."/>
            <person name="Polkinghorne A."/>
            <person name="Kebbi-Beghdadi C."/>
            <person name="Goesmann A."/>
            <person name="Vaughan L."/>
            <person name="Greub G."/>
        </authorList>
    </citation>
    <scope>NUCLEOTIDE SEQUENCE [LARGE SCALE GENOMIC DNA]</scope>
    <source>
        <strain evidence="3">ATCC VR-1470 / WSU 86-1044</strain>
    </source>
</reference>
<feature type="signal peptide" evidence="1">
    <location>
        <begin position="1"/>
        <end position="21"/>
    </location>
</feature>
<dbReference type="RefSeq" id="WP_013182154.1">
    <property type="nucleotide sequence ID" value="NC_014225.1"/>
</dbReference>
<dbReference type="HOGENOM" id="CLU_1401950_0_0_0"/>
<name>D6YWC9_WADCW</name>
<accession>D6YWC9</accession>
<evidence type="ECO:0008006" key="4">
    <source>
        <dbReference type="Google" id="ProtNLM"/>
    </source>
</evidence>
<proteinExistence type="predicted"/>
<organism evidence="2 3">
    <name type="scientific">Waddlia chondrophila (strain ATCC VR-1470 / WSU 86-1044)</name>
    <dbReference type="NCBI Taxonomy" id="716544"/>
    <lineage>
        <taxon>Bacteria</taxon>
        <taxon>Pseudomonadati</taxon>
        <taxon>Chlamydiota</taxon>
        <taxon>Chlamydiia</taxon>
        <taxon>Parachlamydiales</taxon>
        <taxon>Waddliaceae</taxon>
        <taxon>Waddlia</taxon>
    </lineage>
</organism>
<keyword evidence="3" id="KW-1185">Reference proteome</keyword>
<dbReference type="AlphaFoldDB" id="D6YWC9"/>
<dbReference type="KEGG" id="wch:wcw_1083"/>
<protein>
    <recommendedName>
        <fullName evidence="4">Secreted protein</fullName>
    </recommendedName>
</protein>
<dbReference type="STRING" id="716544.wcw_1083"/>
<dbReference type="OrthoDB" id="21459at2"/>
<evidence type="ECO:0000313" key="3">
    <source>
        <dbReference type="Proteomes" id="UP000001505"/>
    </source>
</evidence>
<evidence type="ECO:0000313" key="2">
    <source>
        <dbReference type="EMBL" id="ADI38440.1"/>
    </source>
</evidence>
<dbReference type="eggNOG" id="ENOG5032WGN">
    <property type="taxonomic scope" value="Bacteria"/>
</dbReference>
<dbReference type="Proteomes" id="UP000001505">
    <property type="component" value="Chromosome"/>
</dbReference>